<protein>
    <submittedName>
        <fullName evidence="1">Uncharacterized protein</fullName>
    </submittedName>
</protein>
<sequence>VHVYVFAPIYASPQSGEKWFLGIVPSTNLKQHFRHDNAII</sequence>
<evidence type="ECO:0000313" key="1">
    <source>
        <dbReference type="EMBL" id="KKL77864.1"/>
    </source>
</evidence>
<dbReference type="EMBL" id="LAZR01023629">
    <property type="protein sequence ID" value="KKL77864.1"/>
    <property type="molecule type" value="Genomic_DNA"/>
</dbReference>
<organism evidence="1">
    <name type="scientific">marine sediment metagenome</name>
    <dbReference type="NCBI Taxonomy" id="412755"/>
    <lineage>
        <taxon>unclassified sequences</taxon>
        <taxon>metagenomes</taxon>
        <taxon>ecological metagenomes</taxon>
    </lineage>
</organism>
<reference evidence="1" key="1">
    <citation type="journal article" date="2015" name="Nature">
        <title>Complex archaea that bridge the gap between prokaryotes and eukaryotes.</title>
        <authorList>
            <person name="Spang A."/>
            <person name="Saw J.H."/>
            <person name="Jorgensen S.L."/>
            <person name="Zaremba-Niedzwiedzka K."/>
            <person name="Martijn J."/>
            <person name="Lind A.E."/>
            <person name="van Eijk R."/>
            <person name="Schleper C."/>
            <person name="Guy L."/>
            <person name="Ettema T.J."/>
        </authorList>
    </citation>
    <scope>NUCLEOTIDE SEQUENCE</scope>
</reference>
<comment type="caution">
    <text evidence="1">The sequence shown here is derived from an EMBL/GenBank/DDBJ whole genome shotgun (WGS) entry which is preliminary data.</text>
</comment>
<dbReference type="AlphaFoldDB" id="A0A0F9EV12"/>
<name>A0A0F9EV12_9ZZZZ</name>
<proteinExistence type="predicted"/>
<feature type="non-terminal residue" evidence="1">
    <location>
        <position position="1"/>
    </location>
</feature>
<gene>
    <name evidence="1" type="ORF">LCGC14_2030660</name>
</gene>
<accession>A0A0F9EV12</accession>